<evidence type="ECO:0000313" key="2">
    <source>
        <dbReference type="EMBL" id="TGO49498.1"/>
    </source>
</evidence>
<protein>
    <submittedName>
        <fullName evidence="2">Uncharacterized protein</fullName>
    </submittedName>
</protein>
<feature type="compositionally biased region" description="Acidic residues" evidence="1">
    <location>
        <begin position="90"/>
        <end position="99"/>
    </location>
</feature>
<feature type="region of interest" description="Disordered" evidence="1">
    <location>
        <begin position="1"/>
        <end position="22"/>
    </location>
</feature>
<dbReference type="OrthoDB" id="3532015at2759"/>
<proteinExistence type="predicted"/>
<dbReference type="EMBL" id="PQXN01000207">
    <property type="protein sequence ID" value="TGO49498.1"/>
    <property type="molecule type" value="Genomic_DNA"/>
</dbReference>
<organism evidence="2 3">
    <name type="scientific">Botryotinia convoluta</name>
    <dbReference type="NCBI Taxonomy" id="54673"/>
    <lineage>
        <taxon>Eukaryota</taxon>
        <taxon>Fungi</taxon>
        <taxon>Dikarya</taxon>
        <taxon>Ascomycota</taxon>
        <taxon>Pezizomycotina</taxon>
        <taxon>Leotiomycetes</taxon>
        <taxon>Helotiales</taxon>
        <taxon>Sclerotiniaceae</taxon>
        <taxon>Botryotinia</taxon>
    </lineage>
</organism>
<gene>
    <name evidence="2" type="ORF">BCON_0208g00010</name>
</gene>
<evidence type="ECO:0000313" key="3">
    <source>
        <dbReference type="Proteomes" id="UP000297527"/>
    </source>
</evidence>
<comment type="caution">
    <text evidence="2">The sequence shown here is derived from an EMBL/GenBank/DDBJ whole genome shotgun (WGS) entry which is preliminary data.</text>
</comment>
<dbReference type="AlphaFoldDB" id="A0A4Z1HKC2"/>
<sequence length="99" mass="10923">MKDAQDVADEEAERNGEGRIMMEGIPAWLYEKTAQVDLELKMMVEVGSLDPEIGKDKGGGDGDGDSDEDEDEEPEPEPDEGIEDKNSDDYGTDNEEEAR</sequence>
<evidence type="ECO:0000256" key="1">
    <source>
        <dbReference type="SAM" id="MobiDB-lite"/>
    </source>
</evidence>
<reference evidence="2 3" key="1">
    <citation type="submission" date="2017-12" db="EMBL/GenBank/DDBJ databases">
        <title>Comparative genomics of Botrytis spp.</title>
        <authorList>
            <person name="Valero-Jimenez C.A."/>
            <person name="Tapia P."/>
            <person name="Veloso J."/>
            <person name="Silva-Moreno E."/>
            <person name="Staats M."/>
            <person name="Valdes J.H."/>
            <person name="Van Kan J.A.L."/>
        </authorList>
    </citation>
    <scope>NUCLEOTIDE SEQUENCE [LARGE SCALE GENOMIC DNA]</scope>
    <source>
        <strain evidence="2 3">MUCL11595</strain>
    </source>
</reference>
<feature type="region of interest" description="Disordered" evidence="1">
    <location>
        <begin position="49"/>
        <end position="99"/>
    </location>
</feature>
<feature type="compositionally biased region" description="Acidic residues" evidence="1">
    <location>
        <begin position="1"/>
        <end position="12"/>
    </location>
</feature>
<dbReference type="Proteomes" id="UP000297527">
    <property type="component" value="Unassembled WGS sequence"/>
</dbReference>
<keyword evidence="3" id="KW-1185">Reference proteome</keyword>
<accession>A0A4Z1HKC2</accession>
<feature type="compositionally biased region" description="Acidic residues" evidence="1">
    <location>
        <begin position="62"/>
        <end position="82"/>
    </location>
</feature>
<name>A0A4Z1HKC2_9HELO</name>